<accession>A0AA39ZXN2</accession>
<dbReference type="PANTHER" id="PTHR47966:SF2">
    <property type="entry name" value="ASPERGILLOPEPSIN-1-RELATED"/>
    <property type="match status" value="1"/>
</dbReference>
<evidence type="ECO:0000256" key="6">
    <source>
        <dbReference type="RuleBase" id="RU000454"/>
    </source>
</evidence>
<dbReference type="Proteomes" id="UP001172102">
    <property type="component" value="Unassembled WGS sequence"/>
</dbReference>
<dbReference type="InterPro" id="IPR033121">
    <property type="entry name" value="PEPTIDASE_A1"/>
</dbReference>
<comment type="similarity">
    <text evidence="1 6">Belongs to the peptidase A1 family.</text>
</comment>
<keyword evidence="9" id="KW-1185">Reference proteome</keyword>
<dbReference type="EMBL" id="JAUKUA010000007">
    <property type="protein sequence ID" value="KAK0705556.1"/>
    <property type="molecule type" value="Genomic_DNA"/>
</dbReference>
<evidence type="ECO:0000259" key="7">
    <source>
        <dbReference type="PROSITE" id="PS51767"/>
    </source>
</evidence>
<dbReference type="CDD" id="cd06097">
    <property type="entry name" value="Aspergillopepsin_like"/>
    <property type="match status" value="1"/>
</dbReference>
<dbReference type="GO" id="GO:0004190">
    <property type="term" value="F:aspartic-type endopeptidase activity"/>
    <property type="evidence" value="ECO:0007669"/>
    <property type="project" value="UniProtKB-KW"/>
</dbReference>
<dbReference type="PRINTS" id="PR00792">
    <property type="entry name" value="PEPSIN"/>
</dbReference>
<evidence type="ECO:0000256" key="3">
    <source>
        <dbReference type="ARBA" id="ARBA00022750"/>
    </source>
</evidence>
<evidence type="ECO:0000256" key="4">
    <source>
        <dbReference type="ARBA" id="ARBA00022801"/>
    </source>
</evidence>
<name>A0AA39ZXN2_9PEZI</name>
<evidence type="ECO:0000313" key="9">
    <source>
        <dbReference type="Proteomes" id="UP001172102"/>
    </source>
</evidence>
<gene>
    <name evidence="8" type="ORF">B0H67DRAFT_499575</name>
</gene>
<comment type="caution">
    <text evidence="8">The sequence shown here is derived from an EMBL/GenBank/DDBJ whole genome shotgun (WGS) entry which is preliminary data.</text>
</comment>
<feature type="active site" evidence="5">
    <location>
        <position position="258"/>
    </location>
</feature>
<feature type="active site" evidence="5">
    <location>
        <position position="58"/>
    </location>
</feature>
<dbReference type="Pfam" id="PF00026">
    <property type="entry name" value="Asp"/>
    <property type="match status" value="1"/>
</dbReference>
<evidence type="ECO:0000256" key="1">
    <source>
        <dbReference type="ARBA" id="ARBA00007447"/>
    </source>
</evidence>
<keyword evidence="3 6" id="KW-0064">Aspartyl protease</keyword>
<reference evidence="8" key="1">
    <citation type="submission" date="2023-06" db="EMBL/GenBank/DDBJ databases">
        <title>Genome-scale phylogeny and comparative genomics of the fungal order Sordariales.</title>
        <authorList>
            <consortium name="Lawrence Berkeley National Laboratory"/>
            <person name="Hensen N."/>
            <person name="Bonometti L."/>
            <person name="Westerberg I."/>
            <person name="Brannstrom I.O."/>
            <person name="Guillou S."/>
            <person name="Cros-Aarteil S."/>
            <person name="Calhoun S."/>
            <person name="Haridas S."/>
            <person name="Kuo A."/>
            <person name="Mondo S."/>
            <person name="Pangilinan J."/>
            <person name="Riley R."/>
            <person name="Labutti K."/>
            <person name="Andreopoulos B."/>
            <person name="Lipzen A."/>
            <person name="Chen C."/>
            <person name="Yanf M."/>
            <person name="Daum C."/>
            <person name="Ng V."/>
            <person name="Clum A."/>
            <person name="Steindorff A."/>
            <person name="Ohm R."/>
            <person name="Martin F."/>
            <person name="Silar P."/>
            <person name="Natvig D."/>
            <person name="Lalanne C."/>
            <person name="Gautier V."/>
            <person name="Ament-Velasquez S.L."/>
            <person name="Kruys A."/>
            <person name="Hutchinson M.I."/>
            <person name="Powell A.J."/>
            <person name="Barry K."/>
            <person name="Miller A.N."/>
            <person name="Grigoriev I.V."/>
            <person name="Debuchy R."/>
            <person name="Gladieux P."/>
            <person name="Thoren M.H."/>
            <person name="Johannesson H."/>
        </authorList>
    </citation>
    <scope>NUCLEOTIDE SEQUENCE</scope>
    <source>
        <strain evidence="8">SMH4607-1</strain>
    </source>
</reference>
<evidence type="ECO:0000256" key="2">
    <source>
        <dbReference type="ARBA" id="ARBA00022670"/>
    </source>
</evidence>
<sequence length="375" mass="40710">MPRPLGSEVVVRGKQKSQLTYIRVTAGSVGALSISSDREYLASVGIGTPPQVLALDLDTGSSDLWVYSSETNPLDLSNHTHWVPENSSTAHRIPNATWTIEYGKFRADSGVPQGDGSYAYGHAWRDTVSLGGITVLNSTVESAVEVSWKLSTDYDMDGILGLAFNLSNQVSPDQPTVLNSLLPLLESPVFTADLKWRAEGAYDFGTIDPARYNGTIQYVPLLDGAQFWEYAFTGFCVPTTNPSQTQTWYLSSWDAIADTGTTLLMVADDIAAIYYKSVPTALYNESIGVYQFPCSTVLPDFVIGFDGHTDGAHAVVPGKYINYTVLEESTSTCMGGLQGNYGQPFAIFGDIFLKSVFTVFDVGNKRVGFANKTLT</sequence>
<dbReference type="InterPro" id="IPR001461">
    <property type="entry name" value="Aspartic_peptidase_A1"/>
</dbReference>
<dbReference type="InterPro" id="IPR021109">
    <property type="entry name" value="Peptidase_aspartic_dom_sf"/>
</dbReference>
<organism evidence="8 9">
    <name type="scientific">Lasiosphaeris hirsuta</name>
    <dbReference type="NCBI Taxonomy" id="260670"/>
    <lineage>
        <taxon>Eukaryota</taxon>
        <taxon>Fungi</taxon>
        <taxon>Dikarya</taxon>
        <taxon>Ascomycota</taxon>
        <taxon>Pezizomycotina</taxon>
        <taxon>Sordariomycetes</taxon>
        <taxon>Sordariomycetidae</taxon>
        <taxon>Sordariales</taxon>
        <taxon>Lasiosphaeriaceae</taxon>
        <taxon>Lasiosphaeris</taxon>
    </lineage>
</organism>
<proteinExistence type="inferred from homology"/>
<protein>
    <submittedName>
        <fullName evidence="8">Aspartic peptidase domain-containing protein</fullName>
    </submittedName>
</protein>
<dbReference type="InterPro" id="IPR034163">
    <property type="entry name" value="Aspergillopepsin-like_cat_dom"/>
</dbReference>
<dbReference type="AlphaFoldDB" id="A0AA39ZXN2"/>
<dbReference type="Gene3D" id="2.40.70.10">
    <property type="entry name" value="Acid Proteases"/>
    <property type="match status" value="2"/>
</dbReference>
<keyword evidence="2 6" id="KW-0645">Protease</keyword>
<evidence type="ECO:0000313" key="8">
    <source>
        <dbReference type="EMBL" id="KAK0705556.1"/>
    </source>
</evidence>
<evidence type="ECO:0000256" key="5">
    <source>
        <dbReference type="PIRSR" id="PIRSR601461-1"/>
    </source>
</evidence>
<feature type="domain" description="Peptidase A1" evidence="7">
    <location>
        <begin position="40"/>
        <end position="370"/>
    </location>
</feature>
<dbReference type="InterPro" id="IPR001969">
    <property type="entry name" value="Aspartic_peptidase_AS"/>
</dbReference>
<dbReference type="PANTHER" id="PTHR47966">
    <property type="entry name" value="BETA-SITE APP-CLEAVING ENZYME, ISOFORM A-RELATED"/>
    <property type="match status" value="1"/>
</dbReference>
<dbReference type="SUPFAM" id="SSF50630">
    <property type="entry name" value="Acid proteases"/>
    <property type="match status" value="1"/>
</dbReference>
<dbReference type="PROSITE" id="PS51767">
    <property type="entry name" value="PEPTIDASE_A1"/>
    <property type="match status" value="1"/>
</dbReference>
<dbReference type="PROSITE" id="PS00141">
    <property type="entry name" value="ASP_PROTEASE"/>
    <property type="match status" value="1"/>
</dbReference>
<keyword evidence="4 6" id="KW-0378">Hydrolase</keyword>
<dbReference type="GO" id="GO:0006508">
    <property type="term" value="P:proteolysis"/>
    <property type="evidence" value="ECO:0007669"/>
    <property type="project" value="UniProtKB-KW"/>
</dbReference>